<dbReference type="RefSeq" id="WP_014185213.1">
    <property type="nucleotide sequence ID" value="NC_016584.1"/>
</dbReference>
<organism evidence="1 2">
    <name type="scientific">Desulfosporosinus orientis (strain ATCC 19365 / DSM 765 / NCIMB 8382 / VKM B-1628 / Singapore I)</name>
    <name type="common">Desulfotomaculum orientis</name>
    <dbReference type="NCBI Taxonomy" id="768706"/>
    <lineage>
        <taxon>Bacteria</taxon>
        <taxon>Bacillati</taxon>
        <taxon>Bacillota</taxon>
        <taxon>Clostridia</taxon>
        <taxon>Eubacteriales</taxon>
        <taxon>Desulfitobacteriaceae</taxon>
        <taxon>Desulfosporosinus</taxon>
    </lineage>
</organism>
<reference evidence="1 2" key="2">
    <citation type="journal article" date="2012" name="J. Bacteriol.">
        <title>Complete genome sequences of Desulfosporosinus orientis DSM765T, Desulfosporosinus youngiae DSM17734T, Desulfosporosinus meridiei DSM13257T, and Desulfosporosinus acidiphilus DSM22704T.</title>
        <authorList>
            <person name="Pester M."/>
            <person name="Brambilla E."/>
            <person name="Alazard D."/>
            <person name="Rattei T."/>
            <person name="Weinmaier T."/>
            <person name="Han J."/>
            <person name="Lucas S."/>
            <person name="Lapidus A."/>
            <person name="Cheng J.F."/>
            <person name="Goodwin L."/>
            <person name="Pitluck S."/>
            <person name="Peters L."/>
            <person name="Ovchinnikova G."/>
            <person name="Teshima H."/>
            <person name="Detter J.C."/>
            <person name="Han C.S."/>
            <person name="Tapia R."/>
            <person name="Land M.L."/>
            <person name="Hauser L."/>
            <person name="Kyrpides N.C."/>
            <person name="Ivanova N.N."/>
            <person name="Pagani I."/>
            <person name="Huntmann M."/>
            <person name="Wei C.L."/>
            <person name="Davenport K.W."/>
            <person name="Daligault H."/>
            <person name="Chain P.S."/>
            <person name="Chen A."/>
            <person name="Mavromatis K."/>
            <person name="Markowitz V."/>
            <person name="Szeto E."/>
            <person name="Mikhailova N."/>
            <person name="Pati A."/>
            <person name="Wagner M."/>
            <person name="Woyke T."/>
            <person name="Ollivier B."/>
            <person name="Klenk H.P."/>
            <person name="Spring S."/>
            <person name="Loy A."/>
        </authorList>
    </citation>
    <scope>NUCLEOTIDE SEQUENCE [LARGE SCALE GENOMIC DNA]</scope>
    <source>
        <strain evidence="2">ATCC 19365 / DSM 765 / NCIMB 8382 / VKM B-1628</strain>
    </source>
</reference>
<dbReference type="GO" id="GO:0008705">
    <property type="term" value="F:methionine synthase activity"/>
    <property type="evidence" value="ECO:0007669"/>
    <property type="project" value="InterPro"/>
</dbReference>
<dbReference type="KEGG" id="dor:Desor_2875"/>
<keyword evidence="2" id="KW-1185">Reference proteome</keyword>
<reference evidence="2" key="1">
    <citation type="submission" date="2011-11" db="EMBL/GenBank/DDBJ databases">
        <title>Complete sequence of Desulfosporosinus orientis DSM 765.</title>
        <authorList>
            <person name="Lucas S."/>
            <person name="Han J."/>
            <person name="Lapidus A."/>
            <person name="Cheng J.-F."/>
            <person name="Goodwin L."/>
            <person name="Pitluck S."/>
            <person name="Peters L."/>
            <person name="Ovchinnikova G."/>
            <person name="Teshima H."/>
            <person name="Detter J.C."/>
            <person name="Han C."/>
            <person name="Tapia R."/>
            <person name="Land M."/>
            <person name="Hauser L."/>
            <person name="Kyrpides N."/>
            <person name="Ivanova N."/>
            <person name="Pagani I."/>
            <person name="Pester M."/>
            <person name="Spring S."/>
            <person name="Ollivier B."/>
            <person name="Rattei T."/>
            <person name="Klenk H.-P."/>
            <person name="Wagner M."/>
            <person name="Loy A."/>
            <person name="Woyke T."/>
        </authorList>
    </citation>
    <scope>NUCLEOTIDE SEQUENCE [LARGE SCALE GENOMIC DNA]</scope>
    <source>
        <strain evidence="2">ATCC 19365 / DSM 765 / NCIMB 8382 / VKM B-1628</strain>
    </source>
</reference>
<protein>
    <submittedName>
        <fullName evidence="1">Vitamin B12 dependent methionine synthase</fullName>
    </submittedName>
</protein>
<gene>
    <name evidence="1" type="ordered locus">Desor_2875</name>
</gene>
<proteinExistence type="predicted"/>
<sequence length="226" mass="25962">MDAVVLNNIPCQIDLEILCKKLRLKEDSSFYEEVAKLVAEAQQIARPKGIYKSTLIEEKGDNFVTIEGIKFTSKILRKNIGENYMVFPFVATCGVEIEEWSKQFDDYFTVYCVDTIKEMVLQNARQALMSQIDKIFNLEHASNMNPGSLPDWPITEQRPLFKLLGNVEELIGVHLTESCLLLPVKTVSGIRFFKESSFESCQLCLKLECPNRKAPFNEEMYKQYHG</sequence>
<dbReference type="HOGENOM" id="CLU_105790_0_0_9"/>
<name>G7WFG2_DESOD</name>
<dbReference type="Gene3D" id="3.40.109.40">
    <property type="match status" value="1"/>
</dbReference>
<evidence type="ECO:0000313" key="2">
    <source>
        <dbReference type="Proteomes" id="UP000006346"/>
    </source>
</evidence>
<evidence type="ECO:0000313" key="1">
    <source>
        <dbReference type="EMBL" id="AET68405.1"/>
    </source>
</evidence>
<dbReference type="eggNOG" id="COG1410">
    <property type="taxonomic scope" value="Bacteria"/>
</dbReference>
<dbReference type="PATRIC" id="fig|768706.3.peg.2885"/>
<dbReference type="STRING" id="768706.Desor_2875"/>
<accession>G7WFG2</accession>
<dbReference type="SUPFAM" id="SSF56507">
    <property type="entry name" value="Methionine synthase activation domain-like"/>
    <property type="match status" value="1"/>
</dbReference>
<dbReference type="InterPro" id="IPR037010">
    <property type="entry name" value="VitB12-dep_Met_synth_activ_sf"/>
</dbReference>
<dbReference type="Proteomes" id="UP000006346">
    <property type="component" value="Chromosome"/>
</dbReference>
<dbReference type="EMBL" id="CP003108">
    <property type="protein sequence ID" value="AET68405.1"/>
    <property type="molecule type" value="Genomic_DNA"/>
</dbReference>
<dbReference type="AlphaFoldDB" id="G7WFG2"/>
<dbReference type="OrthoDB" id="5509362at2"/>